<keyword evidence="3" id="KW-1185">Reference proteome</keyword>
<dbReference type="Pfam" id="PF01593">
    <property type="entry name" value="Amino_oxidase"/>
    <property type="match status" value="1"/>
</dbReference>
<dbReference type="Gene3D" id="3.90.660.20">
    <property type="entry name" value="Protoporphyrinogen oxidase, mitochondrial, domain 2"/>
    <property type="match status" value="1"/>
</dbReference>
<dbReference type="EMBL" id="FPCG01000001">
    <property type="protein sequence ID" value="SFV20428.1"/>
    <property type="molecule type" value="Genomic_DNA"/>
</dbReference>
<accession>A0A1I7MET2</accession>
<dbReference type="InterPro" id="IPR002937">
    <property type="entry name" value="Amino_oxidase"/>
</dbReference>
<dbReference type="AlphaFoldDB" id="A0A1I7MET2"/>
<dbReference type="GO" id="GO:0016491">
    <property type="term" value="F:oxidoreductase activity"/>
    <property type="evidence" value="ECO:0007669"/>
    <property type="project" value="InterPro"/>
</dbReference>
<evidence type="ECO:0000259" key="1">
    <source>
        <dbReference type="Pfam" id="PF01593"/>
    </source>
</evidence>
<dbReference type="RefSeq" id="WP_245760523.1">
    <property type="nucleotide sequence ID" value="NZ_FPCG01000001.1"/>
</dbReference>
<dbReference type="InterPro" id="IPR036188">
    <property type="entry name" value="FAD/NAD-bd_sf"/>
</dbReference>
<evidence type="ECO:0000313" key="2">
    <source>
        <dbReference type="EMBL" id="SFV20428.1"/>
    </source>
</evidence>
<dbReference type="SUPFAM" id="SSF54373">
    <property type="entry name" value="FAD-linked reductases, C-terminal domain"/>
    <property type="match status" value="1"/>
</dbReference>
<dbReference type="PANTHER" id="PTHR42923:SF3">
    <property type="entry name" value="PROTOPORPHYRINOGEN OXIDASE"/>
    <property type="match status" value="1"/>
</dbReference>
<evidence type="ECO:0000313" key="3">
    <source>
        <dbReference type="Proteomes" id="UP000198881"/>
    </source>
</evidence>
<dbReference type="STRING" id="574650.SAMN04487966_101368"/>
<name>A0A1I7MET2_9MICC</name>
<dbReference type="Gene3D" id="1.10.3110.10">
    <property type="entry name" value="protoporphyrinogen ix oxidase, domain 3"/>
    <property type="match status" value="1"/>
</dbReference>
<dbReference type="SUPFAM" id="SSF51905">
    <property type="entry name" value="FAD/NAD(P)-binding domain"/>
    <property type="match status" value="1"/>
</dbReference>
<reference evidence="2 3" key="1">
    <citation type="submission" date="2016-10" db="EMBL/GenBank/DDBJ databases">
        <authorList>
            <person name="de Groot N.N."/>
        </authorList>
    </citation>
    <scope>NUCLEOTIDE SEQUENCE [LARGE SCALE GENOMIC DNA]</scope>
    <source>
        <strain evidence="2 3">CGMCC 1.7054</strain>
    </source>
</reference>
<organism evidence="2 3">
    <name type="scientific">Micrococcus terreus</name>
    <dbReference type="NCBI Taxonomy" id="574650"/>
    <lineage>
        <taxon>Bacteria</taxon>
        <taxon>Bacillati</taxon>
        <taxon>Actinomycetota</taxon>
        <taxon>Actinomycetes</taxon>
        <taxon>Micrococcales</taxon>
        <taxon>Micrococcaceae</taxon>
        <taxon>Micrococcus</taxon>
    </lineage>
</organism>
<dbReference type="Proteomes" id="UP000198881">
    <property type="component" value="Unassembled WGS sequence"/>
</dbReference>
<dbReference type="PANTHER" id="PTHR42923">
    <property type="entry name" value="PROTOPORPHYRINOGEN OXIDASE"/>
    <property type="match status" value="1"/>
</dbReference>
<protein>
    <submittedName>
        <fullName evidence="2">Oxygen-dependent protoporphyrinogen oxidase</fullName>
    </submittedName>
</protein>
<feature type="domain" description="Amine oxidase" evidence="1">
    <location>
        <begin position="33"/>
        <end position="441"/>
    </location>
</feature>
<dbReference type="Gene3D" id="3.50.50.60">
    <property type="entry name" value="FAD/NAD(P)-binding domain"/>
    <property type="match status" value="1"/>
</dbReference>
<sequence length="532" mass="54780">MTHAPQDPGANVTTQLADPVSGTGRAVVVGGGIAGLVATRELLRAGWSVTLMEASGHLGGCVSTQHLTVPARRDAPEQHLELDAGAESFAVRVPAVPDLVAELGLAEQVQAPNPAGSWLYLPQGAVPAPRVGILGIPGDLDAPEVEQAIGAEALKRARQDLSDPVDRWRTAVQEGTPVTVGELVRDRLGEGVLNTLVAPVVAGVHSADPETLDIRTVAPRLLETLVEHGSLSSAVAAQRAAAPPGAAVASLAGGLHTLTDALAQQIHDDGAHLMLDTRVARVGQMEDGWQVETRGGDDSSVLRADRLVVATDGPAAWDLLAPVSGGVLAAEDRPAEGSGVALVTLVVDHPGLDEAPRGTGLLVAPSVDAQTVAAKAMTHSTSKWEWARKALTSDGTHPHRHVVRLSYGRVTDAPDSTALGYRSPDEELIAAAMADAAVLTGLTGPEGLSPGGRSIGEPGHPVAVADVVRWRSALPVATPGHREKVTAFRQWVDATPGLDAVGAWLSGTGLAAVVGDTRRRMADGVSEDSGPR</sequence>
<gene>
    <name evidence="2" type="ORF">SAMN04487966_101368</name>
</gene>
<proteinExistence type="predicted"/>
<dbReference type="InterPro" id="IPR050464">
    <property type="entry name" value="Zeta_carotene_desat/Oxidored"/>
</dbReference>